<name>A0A8H6ZKQ5_PLEOS</name>
<dbReference type="AlphaFoldDB" id="A0A8H6ZKQ5"/>
<dbReference type="VEuPathDB" id="FungiDB:PC9H_001959"/>
<evidence type="ECO:0000313" key="4">
    <source>
        <dbReference type="Proteomes" id="UP000623687"/>
    </source>
</evidence>
<accession>A0A8H6ZKQ5</accession>
<feature type="compositionally biased region" description="Low complexity" evidence="2">
    <location>
        <begin position="344"/>
        <end position="374"/>
    </location>
</feature>
<feature type="compositionally biased region" description="Low complexity" evidence="2">
    <location>
        <begin position="637"/>
        <end position="646"/>
    </location>
</feature>
<feature type="compositionally biased region" description="Low complexity" evidence="2">
    <location>
        <begin position="232"/>
        <end position="245"/>
    </location>
</feature>
<feature type="compositionally biased region" description="Basic and acidic residues" evidence="2">
    <location>
        <begin position="428"/>
        <end position="438"/>
    </location>
</feature>
<dbReference type="EMBL" id="JACETU010000010">
    <property type="protein sequence ID" value="KAF7419372.1"/>
    <property type="molecule type" value="Genomic_DNA"/>
</dbReference>
<comment type="caution">
    <text evidence="3">The sequence shown here is derived from an EMBL/GenBank/DDBJ whole genome shotgun (WGS) entry which is preliminary data.</text>
</comment>
<dbReference type="RefSeq" id="XP_036626226.1">
    <property type="nucleotide sequence ID" value="XM_036771605.1"/>
</dbReference>
<evidence type="ECO:0000313" key="3">
    <source>
        <dbReference type="EMBL" id="KAF7419372.1"/>
    </source>
</evidence>
<dbReference type="GeneID" id="59371800"/>
<feature type="compositionally biased region" description="Basic residues" evidence="2">
    <location>
        <begin position="64"/>
        <end position="74"/>
    </location>
</feature>
<dbReference type="OrthoDB" id="3268221at2759"/>
<feature type="compositionally biased region" description="Polar residues" evidence="2">
    <location>
        <begin position="804"/>
        <end position="817"/>
    </location>
</feature>
<feature type="region of interest" description="Disordered" evidence="2">
    <location>
        <begin position="798"/>
        <end position="847"/>
    </location>
</feature>
<feature type="region of interest" description="Disordered" evidence="2">
    <location>
        <begin position="230"/>
        <end position="754"/>
    </location>
</feature>
<dbReference type="Proteomes" id="UP000623687">
    <property type="component" value="Unassembled WGS sequence"/>
</dbReference>
<evidence type="ECO:0000256" key="1">
    <source>
        <dbReference type="SAM" id="Coils"/>
    </source>
</evidence>
<feature type="compositionally biased region" description="Polar residues" evidence="2">
    <location>
        <begin position="486"/>
        <end position="503"/>
    </location>
</feature>
<keyword evidence="4" id="KW-1185">Reference proteome</keyword>
<gene>
    <name evidence="3" type="ORF">PC9H_001959</name>
</gene>
<protein>
    <submittedName>
        <fullName evidence="3">Uncharacterized protein</fullName>
    </submittedName>
</protein>
<feature type="region of interest" description="Disordered" evidence="2">
    <location>
        <begin position="1"/>
        <end position="109"/>
    </location>
</feature>
<feature type="compositionally biased region" description="Basic and acidic residues" evidence="2">
    <location>
        <begin position="529"/>
        <end position="540"/>
    </location>
</feature>
<reference evidence="3" key="1">
    <citation type="submission" date="2019-07" db="EMBL/GenBank/DDBJ databases">
        <authorList>
            <person name="Palmer J.M."/>
        </authorList>
    </citation>
    <scope>NUCLEOTIDE SEQUENCE</scope>
    <source>
        <strain evidence="3">PC9</strain>
    </source>
</reference>
<feature type="compositionally biased region" description="Polar residues" evidence="2">
    <location>
        <begin position="453"/>
        <end position="477"/>
    </location>
</feature>
<proteinExistence type="predicted"/>
<evidence type="ECO:0000256" key="2">
    <source>
        <dbReference type="SAM" id="MobiDB-lite"/>
    </source>
</evidence>
<feature type="compositionally biased region" description="Pro residues" evidence="2">
    <location>
        <begin position="545"/>
        <end position="559"/>
    </location>
</feature>
<organism evidence="3 4">
    <name type="scientific">Pleurotus ostreatus</name>
    <name type="common">Oyster mushroom</name>
    <name type="synonym">White-rot fungus</name>
    <dbReference type="NCBI Taxonomy" id="5322"/>
    <lineage>
        <taxon>Eukaryota</taxon>
        <taxon>Fungi</taxon>
        <taxon>Dikarya</taxon>
        <taxon>Basidiomycota</taxon>
        <taxon>Agaricomycotina</taxon>
        <taxon>Agaricomycetes</taxon>
        <taxon>Agaricomycetidae</taxon>
        <taxon>Agaricales</taxon>
        <taxon>Pleurotineae</taxon>
        <taxon>Pleurotaceae</taxon>
        <taxon>Pleurotus</taxon>
    </lineage>
</organism>
<keyword evidence="1" id="KW-0175">Coiled coil</keyword>
<feature type="compositionally biased region" description="Acidic residues" evidence="2">
    <location>
        <begin position="255"/>
        <end position="267"/>
    </location>
</feature>
<feature type="compositionally biased region" description="Low complexity" evidence="2">
    <location>
        <begin position="98"/>
        <end position="107"/>
    </location>
</feature>
<feature type="coiled-coil region" evidence="1">
    <location>
        <begin position="161"/>
        <end position="216"/>
    </location>
</feature>
<sequence length="847" mass="93053">MDYFSGEHTAGPSNYPHPHAEEVDSATPPSSPSERGENHRSNRHTPTARTYAQLLGRTTDGHHSHSKSTHRSRSKYSESRSHSHRSDHRSDHHYNDPSSSSTNSSLKSKAKVQKLNSLLLLTSEKLTAEVTRSRTAEERLASALTLLTKCRTEQVQVTSQVSTLNTQLELYKAQLARAQDEILRAQRIVDEVEKGKKDAEEAAARARARARKLEEESVVRQAIEQGRREGYRQGLRQGQQLALERLSTRPRNEAYEDEEDEEDEYDETPTSADSKSDRSLSSAPKRSKYNDPVHIPILAEPVPLRVPSSRATSIAPSVTRRAPSYSRPILVDSKSPESIQPLDPRASSSRRTPISSSVPPQHASSSKQRDQQPIQPQPPRDTAPSISRRNTVIPPDGFIPVLGSDSMINLPAPYELSQTPKTMAASIKDGKEDTENSDKGGGTSVPAGRMRSGSRSTVRTTQEQRSDVNLTQRQSTPIYAVPRPATTMSSASISQFDILSPPNSADKERFPINGPSGQVRPIDQAGARDAYDRRREEYGRRAPQTPTPAPRKAPFPPYPADRRGVVRTPSQEITEEWRSANSSASKGKSRADPPALAPPDADPYPSVLRSPPRGPRRPKRIVMPEPLSLGSAAGIMQQQQQQQQHIHPPPPILYQDKPQQSKIPFPRQSPENQGHQHRPSPLEWLQKRLTNRTASNSTVPQISVEPPSHSPSGHSQDGDEIDIDPVLLTPDNASHHALPPSYDAHNNRDAASHNSPVILLPSDELPPGFVVTSTTPKSGQQALPPSNNTYDKMKIYADAEPHTRPSTSATTLTGGTQHKSEDSLGKNGLLASPASLSRPFSIFSDGS</sequence>
<feature type="compositionally biased region" description="Polar residues" evidence="2">
    <location>
        <begin position="691"/>
        <end position="701"/>
    </location>
</feature>